<feature type="chain" id="PRO_5040156243" description="PIK-related kinase FAT domain-containing protein" evidence="5">
    <location>
        <begin position="21"/>
        <end position="196"/>
    </location>
</feature>
<comment type="subcellular location">
    <subcellularLocation>
        <location evidence="1">Nucleus</location>
    </subcellularLocation>
</comment>
<keyword evidence="2" id="KW-0723">Serine/threonine-protein kinase</keyword>
<dbReference type="Gramene" id="TRITD7Bv1G227030.3">
    <property type="protein sequence ID" value="TRITD7Bv1G227030.3"/>
    <property type="gene ID" value="TRITD7Bv1G227030"/>
</dbReference>
<evidence type="ECO:0000256" key="3">
    <source>
        <dbReference type="ARBA" id="ARBA00022763"/>
    </source>
</evidence>
<keyword evidence="3" id="KW-0227">DNA damage</keyword>
<keyword evidence="2" id="KW-0418">Kinase</keyword>
<dbReference type="GO" id="GO:0005694">
    <property type="term" value="C:chromosome"/>
    <property type="evidence" value="ECO:0007669"/>
    <property type="project" value="TreeGrafter"/>
</dbReference>
<dbReference type="AlphaFoldDB" id="A0A9R1AEF9"/>
<proteinExistence type="predicted"/>
<dbReference type="PANTHER" id="PTHR11139:SF69">
    <property type="entry name" value="SERINE_THREONINE-PROTEIN KINASE ATR"/>
    <property type="match status" value="1"/>
</dbReference>
<dbReference type="InterPro" id="IPR003151">
    <property type="entry name" value="PIK-rel_kinase_FAT"/>
</dbReference>
<keyword evidence="5" id="KW-0732">Signal</keyword>
<evidence type="ECO:0000256" key="1">
    <source>
        <dbReference type="ARBA" id="ARBA00004123"/>
    </source>
</evidence>
<dbReference type="Pfam" id="PF02259">
    <property type="entry name" value="FAT"/>
    <property type="match status" value="1"/>
</dbReference>
<dbReference type="PANTHER" id="PTHR11139">
    <property type="entry name" value="ATAXIA TELANGIECTASIA MUTATED ATM -RELATED"/>
    <property type="match status" value="1"/>
</dbReference>
<evidence type="ECO:0000256" key="2">
    <source>
        <dbReference type="ARBA" id="ARBA00022527"/>
    </source>
</evidence>
<organism evidence="7 8">
    <name type="scientific">Triticum turgidum subsp. durum</name>
    <name type="common">Durum wheat</name>
    <name type="synonym">Triticum durum</name>
    <dbReference type="NCBI Taxonomy" id="4567"/>
    <lineage>
        <taxon>Eukaryota</taxon>
        <taxon>Viridiplantae</taxon>
        <taxon>Streptophyta</taxon>
        <taxon>Embryophyta</taxon>
        <taxon>Tracheophyta</taxon>
        <taxon>Spermatophyta</taxon>
        <taxon>Magnoliopsida</taxon>
        <taxon>Liliopsida</taxon>
        <taxon>Poales</taxon>
        <taxon>Poaceae</taxon>
        <taxon>BOP clade</taxon>
        <taxon>Pooideae</taxon>
        <taxon>Triticodae</taxon>
        <taxon>Triticeae</taxon>
        <taxon>Triticinae</taxon>
        <taxon>Triticum</taxon>
    </lineage>
</organism>
<gene>
    <name evidence="7" type="ORF">TRITD_7Bv1G227030</name>
</gene>
<evidence type="ECO:0000259" key="6">
    <source>
        <dbReference type="Pfam" id="PF02259"/>
    </source>
</evidence>
<evidence type="ECO:0000313" key="8">
    <source>
        <dbReference type="Proteomes" id="UP000324705"/>
    </source>
</evidence>
<dbReference type="GO" id="GO:0006281">
    <property type="term" value="P:DNA repair"/>
    <property type="evidence" value="ECO:0007669"/>
    <property type="project" value="TreeGrafter"/>
</dbReference>
<dbReference type="GO" id="GO:0000077">
    <property type="term" value="P:DNA damage checkpoint signaling"/>
    <property type="evidence" value="ECO:0007669"/>
    <property type="project" value="TreeGrafter"/>
</dbReference>
<sequence>MPAEVLGNAVLSSLSSLSLALPNAPISATQASKENPDVSKTLLLYTRWIHNTGQKQSEEIKTLYSRVTELRPKWEKGFFCMAKFLDDLLVDARKRQEDKKFTGGVGSVTPGSAGSASAPAKERPWWELVPTVLLCYAKGLHKGHKNLFQALPRLLTVWFEFGNIYIQEGPSAEMKVVHDRVNSVSHVFFLHFFQSV</sequence>
<evidence type="ECO:0000313" key="7">
    <source>
        <dbReference type="EMBL" id="VAI93824.1"/>
    </source>
</evidence>
<dbReference type="GO" id="GO:0000723">
    <property type="term" value="P:telomere maintenance"/>
    <property type="evidence" value="ECO:0007669"/>
    <property type="project" value="TreeGrafter"/>
</dbReference>
<dbReference type="GO" id="GO:0004674">
    <property type="term" value="F:protein serine/threonine kinase activity"/>
    <property type="evidence" value="ECO:0007669"/>
    <property type="project" value="UniProtKB-KW"/>
</dbReference>
<keyword evidence="4" id="KW-0539">Nucleus</keyword>
<dbReference type="EMBL" id="LT934124">
    <property type="protein sequence ID" value="VAI93824.1"/>
    <property type="molecule type" value="Genomic_DNA"/>
</dbReference>
<feature type="domain" description="PIK-related kinase FAT" evidence="6">
    <location>
        <begin position="19"/>
        <end position="156"/>
    </location>
</feature>
<evidence type="ECO:0000256" key="4">
    <source>
        <dbReference type="ARBA" id="ARBA00023242"/>
    </source>
</evidence>
<accession>A0A9R1AEF9</accession>
<reference evidence="7 8" key="1">
    <citation type="submission" date="2017-09" db="EMBL/GenBank/DDBJ databases">
        <authorList>
            <consortium name="International Durum Wheat Genome Sequencing Consortium (IDWGSC)"/>
            <person name="Milanesi L."/>
        </authorList>
    </citation>
    <scope>NUCLEOTIDE SEQUENCE [LARGE SCALE GENOMIC DNA]</scope>
    <source>
        <strain evidence="8">cv. Svevo</strain>
    </source>
</reference>
<dbReference type="InterPro" id="IPR050517">
    <property type="entry name" value="DDR_Repair_Kinase"/>
</dbReference>
<dbReference type="Proteomes" id="UP000324705">
    <property type="component" value="Chromosome 7B"/>
</dbReference>
<keyword evidence="2" id="KW-0808">Transferase</keyword>
<dbReference type="GO" id="GO:0005634">
    <property type="term" value="C:nucleus"/>
    <property type="evidence" value="ECO:0007669"/>
    <property type="project" value="UniProtKB-SubCell"/>
</dbReference>
<protein>
    <recommendedName>
        <fullName evidence="6">PIK-related kinase FAT domain-containing protein</fullName>
    </recommendedName>
</protein>
<keyword evidence="8" id="KW-1185">Reference proteome</keyword>
<name>A0A9R1AEF9_TRITD</name>
<evidence type="ECO:0000256" key="5">
    <source>
        <dbReference type="SAM" id="SignalP"/>
    </source>
</evidence>
<feature type="signal peptide" evidence="5">
    <location>
        <begin position="1"/>
        <end position="20"/>
    </location>
</feature>